<evidence type="ECO:0000313" key="2">
    <source>
        <dbReference type="Proteomes" id="UP001179952"/>
    </source>
</evidence>
<organism evidence="1 2">
    <name type="scientific">Acorus gramineus</name>
    <name type="common">Dwarf sweet flag</name>
    <dbReference type="NCBI Taxonomy" id="55184"/>
    <lineage>
        <taxon>Eukaryota</taxon>
        <taxon>Viridiplantae</taxon>
        <taxon>Streptophyta</taxon>
        <taxon>Embryophyta</taxon>
        <taxon>Tracheophyta</taxon>
        <taxon>Spermatophyta</taxon>
        <taxon>Magnoliopsida</taxon>
        <taxon>Liliopsida</taxon>
        <taxon>Acoraceae</taxon>
        <taxon>Acorus</taxon>
    </lineage>
</organism>
<gene>
    <name evidence="1" type="ORF">QJS04_geneDACA021420</name>
</gene>
<reference evidence="1" key="1">
    <citation type="journal article" date="2023" name="Nat. Commun.">
        <title>Diploid and tetraploid genomes of Acorus and the evolution of monocots.</title>
        <authorList>
            <person name="Ma L."/>
            <person name="Liu K.W."/>
            <person name="Li Z."/>
            <person name="Hsiao Y.Y."/>
            <person name="Qi Y."/>
            <person name="Fu T."/>
            <person name="Tang G.D."/>
            <person name="Zhang D."/>
            <person name="Sun W.H."/>
            <person name="Liu D.K."/>
            <person name="Li Y."/>
            <person name="Chen G.Z."/>
            <person name="Liu X.D."/>
            <person name="Liao X.Y."/>
            <person name="Jiang Y.T."/>
            <person name="Yu X."/>
            <person name="Hao Y."/>
            <person name="Huang J."/>
            <person name="Zhao X.W."/>
            <person name="Ke S."/>
            <person name="Chen Y.Y."/>
            <person name="Wu W.L."/>
            <person name="Hsu J.L."/>
            <person name="Lin Y.F."/>
            <person name="Huang M.D."/>
            <person name="Li C.Y."/>
            <person name="Huang L."/>
            <person name="Wang Z.W."/>
            <person name="Zhao X."/>
            <person name="Zhong W.Y."/>
            <person name="Peng D.H."/>
            <person name="Ahmad S."/>
            <person name="Lan S."/>
            <person name="Zhang J.S."/>
            <person name="Tsai W.C."/>
            <person name="Van de Peer Y."/>
            <person name="Liu Z.J."/>
        </authorList>
    </citation>
    <scope>NUCLEOTIDE SEQUENCE</scope>
    <source>
        <strain evidence="1">SCP</strain>
    </source>
</reference>
<dbReference type="Proteomes" id="UP001179952">
    <property type="component" value="Unassembled WGS sequence"/>
</dbReference>
<comment type="caution">
    <text evidence="1">The sequence shown here is derived from an EMBL/GenBank/DDBJ whole genome shotgun (WGS) entry which is preliminary data.</text>
</comment>
<dbReference type="AlphaFoldDB" id="A0AAV9A6H3"/>
<sequence>MHRLSIQPLNSKSDTNGNIVLYHNANRLGSGFMSEVFHLSGHSTSTVRVMFEGDGYTQWKENLLASADDKGRYTFNVVLYMPVSANMDIYGYCGVIKRQCWVVMEKPMTEDSKIVSESCMSVTDDD</sequence>
<name>A0AAV9A6H3_ACOGR</name>
<keyword evidence="2" id="KW-1185">Reference proteome</keyword>
<proteinExistence type="predicted"/>
<evidence type="ECO:0000313" key="1">
    <source>
        <dbReference type="EMBL" id="KAK1259846.1"/>
    </source>
</evidence>
<accession>A0AAV9A6H3</accession>
<protein>
    <submittedName>
        <fullName evidence="1">Uncharacterized protein</fullName>
    </submittedName>
</protein>
<dbReference type="EMBL" id="JAUJYN010000012">
    <property type="protein sequence ID" value="KAK1259846.1"/>
    <property type="molecule type" value="Genomic_DNA"/>
</dbReference>
<reference evidence="1" key="2">
    <citation type="submission" date="2023-06" db="EMBL/GenBank/DDBJ databases">
        <authorList>
            <person name="Ma L."/>
            <person name="Liu K.-W."/>
            <person name="Li Z."/>
            <person name="Hsiao Y.-Y."/>
            <person name="Qi Y."/>
            <person name="Fu T."/>
            <person name="Tang G."/>
            <person name="Zhang D."/>
            <person name="Sun W.-H."/>
            <person name="Liu D.-K."/>
            <person name="Li Y."/>
            <person name="Chen G.-Z."/>
            <person name="Liu X.-D."/>
            <person name="Liao X.-Y."/>
            <person name="Jiang Y.-T."/>
            <person name="Yu X."/>
            <person name="Hao Y."/>
            <person name="Huang J."/>
            <person name="Zhao X.-W."/>
            <person name="Ke S."/>
            <person name="Chen Y.-Y."/>
            <person name="Wu W.-L."/>
            <person name="Hsu J.-L."/>
            <person name="Lin Y.-F."/>
            <person name="Huang M.-D."/>
            <person name="Li C.-Y."/>
            <person name="Huang L."/>
            <person name="Wang Z.-W."/>
            <person name="Zhao X."/>
            <person name="Zhong W.-Y."/>
            <person name="Peng D.-H."/>
            <person name="Ahmad S."/>
            <person name="Lan S."/>
            <person name="Zhang J.-S."/>
            <person name="Tsai W.-C."/>
            <person name="Van De Peer Y."/>
            <person name="Liu Z.-J."/>
        </authorList>
    </citation>
    <scope>NUCLEOTIDE SEQUENCE</scope>
    <source>
        <strain evidence="1">SCP</strain>
        <tissue evidence="1">Leaves</tissue>
    </source>
</reference>